<dbReference type="OrthoDB" id="5874673at2759"/>
<dbReference type="PANTHER" id="PTHR21724">
    <property type="entry name" value="SHKT DOMAIN-CONTAINING PROTEIN"/>
    <property type="match status" value="1"/>
</dbReference>
<dbReference type="SMART" id="SM00254">
    <property type="entry name" value="ShKT"/>
    <property type="match status" value="3"/>
</dbReference>
<comment type="caution">
    <text evidence="1">Lacks conserved residue(s) required for the propagation of feature annotation.</text>
</comment>
<dbReference type="Pfam" id="PF01549">
    <property type="entry name" value="ShK"/>
    <property type="match status" value="3"/>
</dbReference>
<evidence type="ECO:0000256" key="3">
    <source>
        <dbReference type="SAM" id="SignalP"/>
    </source>
</evidence>
<evidence type="ECO:0000313" key="5">
    <source>
        <dbReference type="EMBL" id="PIC37005.1"/>
    </source>
</evidence>
<organism evidence="5 6">
    <name type="scientific">Caenorhabditis nigoni</name>
    <dbReference type="NCBI Taxonomy" id="1611254"/>
    <lineage>
        <taxon>Eukaryota</taxon>
        <taxon>Metazoa</taxon>
        <taxon>Ecdysozoa</taxon>
        <taxon>Nematoda</taxon>
        <taxon>Chromadorea</taxon>
        <taxon>Rhabditida</taxon>
        <taxon>Rhabditina</taxon>
        <taxon>Rhabditomorpha</taxon>
        <taxon>Rhabditoidea</taxon>
        <taxon>Rhabditidae</taxon>
        <taxon>Peloderinae</taxon>
        <taxon>Caenorhabditis</taxon>
    </lineage>
</organism>
<keyword evidence="3" id="KW-0732">Signal</keyword>
<sequence>MLKFIILTVFFVDFLKAEQCMDGLFTCPDMADLCSEQNIKSECPLTCGLCTPDPNICADRNPDCPTFSFMCNKYQKQCPKTCGVCKGNTTVTPTVPPRTTVFPTTVSQKTTVIPTTLRRTTVPSRTTVPLVTVPAKTTEAKTTVPPKTTVPLKTTVRATVPPPTTKTTKKPTPTTPKPPCKDSSPNCPTWAKNGFCTNTFYPPETRKEYCAKTCKYC</sequence>
<reference evidence="6" key="1">
    <citation type="submission" date="2017-10" db="EMBL/GenBank/DDBJ databases">
        <title>Rapid genome shrinkage in a self-fertile nematode reveals novel sperm competition proteins.</title>
        <authorList>
            <person name="Yin D."/>
            <person name="Schwarz E.M."/>
            <person name="Thomas C.G."/>
            <person name="Felde R.L."/>
            <person name="Korf I.F."/>
            <person name="Cutter A.D."/>
            <person name="Schartner C.M."/>
            <person name="Ralston E.J."/>
            <person name="Meyer B.J."/>
            <person name="Haag E.S."/>
        </authorList>
    </citation>
    <scope>NUCLEOTIDE SEQUENCE [LARGE SCALE GENOMIC DNA]</scope>
    <source>
        <strain evidence="6">JU1422</strain>
    </source>
</reference>
<feature type="chain" id="PRO_5013747707" description="ShKT domain-containing protein" evidence="3">
    <location>
        <begin position="18"/>
        <end position="217"/>
    </location>
</feature>
<feature type="signal peptide" evidence="3">
    <location>
        <begin position="1"/>
        <end position="17"/>
    </location>
</feature>
<feature type="domain" description="ShKT" evidence="4">
    <location>
        <begin position="20"/>
        <end position="50"/>
    </location>
</feature>
<feature type="disulfide bond" evidence="1">
    <location>
        <begin position="34"/>
        <end position="47"/>
    </location>
</feature>
<feature type="domain" description="ShKT" evidence="4">
    <location>
        <begin position="180"/>
        <end position="217"/>
    </location>
</feature>
<proteinExistence type="predicted"/>
<evidence type="ECO:0000256" key="1">
    <source>
        <dbReference type="PROSITE-ProRule" id="PRU01005"/>
    </source>
</evidence>
<dbReference type="AlphaFoldDB" id="A0A2G5UBT0"/>
<feature type="region of interest" description="Disordered" evidence="2">
    <location>
        <begin position="139"/>
        <end position="184"/>
    </location>
</feature>
<dbReference type="STRING" id="1611254.A0A2G5UBT0"/>
<evidence type="ECO:0000259" key="4">
    <source>
        <dbReference type="PROSITE" id="PS51670"/>
    </source>
</evidence>
<dbReference type="Gene3D" id="1.10.10.1940">
    <property type="match status" value="1"/>
</dbReference>
<feature type="compositionally biased region" description="Low complexity" evidence="2">
    <location>
        <begin position="139"/>
        <end position="159"/>
    </location>
</feature>
<keyword evidence="6" id="KW-1185">Reference proteome</keyword>
<dbReference type="Proteomes" id="UP000230233">
    <property type="component" value="Chromosome IV"/>
</dbReference>
<feature type="domain" description="ShKT" evidence="4">
    <location>
        <begin position="57"/>
        <end position="85"/>
    </location>
</feature>
<name>A0A2G5UBT0_9PELO</name>
<evidence type="ECO:0000313" key="6">
    <source>
        <dbReference type="Proteomes" id="UP000230233"/>
    </source>
</evidence>
<keyword evidence="1" id="KW-1015">Disulfide bond</keyword>
<dbReference type="PROSITE" id="PS51670">
    <property type="entry name" value="SHKT"/>
    <property type="match status" value="3"/>
</dbReference>
<dbReference type="InterPro" id="IPR003582">
    <property type="entry name" value="ShKT_dom"/>
</dbReference>
<evidence type="ECO:0000256" key="2">
    <source>
        <dbReference type="SAM" id="MobiDB-lite"/>
    </source>
</evidence>
<protein>
    <recommendedName>
        <fullName evidence="4">ShKT domain-containing protein</fullName>
    </recommendedName>
</protein>
<accession>A0A2G5UBT0</accession>
<dbReference type="EMBL" id="PDUG01000004">
    <property type="protein sequence ID" value="PIC37005.1"/>
    <property type="molecule type" value="Genomic_DNA"/>
</dbReference>
<gene>
    <name evidence="5" type="primary">Cnig_chr_IV.g15795</name>
    <name evidence="5" type="ORF">B9Z55_015795</name>
</gene>
<dbReference type="PANTHER" id="PTHR21724:SF100">
    <property type="entry name" value="SHKT DOMAIN-CONTAINING PROTEIN"/>
    <property type="match status" value="1"/>
</dbReference>
<comment type="caution">
    <text evidence="5">The sequence shown here is derived from an EMBL/GenBank/DDBJ whole genome shotgun (WGS) entry which is preliminary data.</text>
</comment>